<dbReference type="PROSITE" id="PS50893">
    <property type="entry name" value="ABC_TRANSPORTER_2"/>
    <property type="match status" value="1"/>
</dbReference>
<evidence type="ECO:0000256" key="3">
    <source>
        <dbReference type="ARBA" id="ARBA00022840"/>
    </source>
</evidence>
<dbReference type="SUPFAM" id="SSF52540">
    <property type="entry name" value="P-loop containing nucleoside triphosphate hydrolases"/>
    <property type="match status" value="1"/>
</dbReference>
<dbReference type="KEGG" id="scl:sce8809"/>
<evidence type="ECO:0000313" key="6">
    <source>
        <dbReference type="EMBL" id="CAN98981.1"/>
    </source>
</evidence>
<feature type="region of interest" description="Disordered" evidence="4">
    <location>
        <begin position="254"/>
        <end position="276"/>
    </location>
</feature>
<evidence type="ECO:0000256" key="1">
    <source>
        <dbReference type="ARBA" id="ARBA00022448"/>
    </source>
</evidence>
<name>A9G560_SORC5</name>
<dbReference type="EMBL" id="AM746676">
    <property type="protein sequence ID" value="CAN98981.1"/>
    <property type="molecule type" value="Genomic_DNA"/>
</dbReference>
<dbReference type="CDD" id="cd03230">
    <property type="entry name" value="ABC_DR_subfamily_A"/>
    <property type="match status" value="1"/>
</dbReference>
<keyword evidence="7" id="KW-1185">Reference proteome</keyword>
<feature type="compositionally biased region" description="Low complexity" evidence="4">
    <location>
        <begin position="262"/>
        <end position="276"/>
    </location>
</feature>
<dbReference type="GO" id="GO:0016887">
    <property type="term" value="F:ATP hydrolysis activity"/>
    <property type="evidence" value="ECO:0007669"/>
    <property type="project" value="InterPro"/>
</dbReference>
<protein>
    <submittedName>
        <fullName evidence="6">ABC transporter ATP-binding protein</fullName>
    </submittedName>
</protein>
<keyword evidence="3 6" id="KW-0067">ATP-binding</keyword>
<dbReference type="GO" id="GO:0005524">
    <property type="term" value="F:ATP binding"/>
    <property type="evidence" value="ECO:0007669"/>
    <property type="project" value="UniProtKB-KW"/>
</dbReference>
<keyword evidence="1" id="KW-0813">Transport</keyword>
<gene>
    <name evidence="6" type="ordered locus">sce8809</name>
</gene>
<dbReference type="Pfam" id="PF00005">
    <property type="entry name" value="ABC_tran"/>
    <property type="match status" value="1"/>
</dbReference>
<dbReference type="InterPro" id="IPR027417">
    <property type="entry name" value="P-loop_NTPase"/>
</dbReference>
<feature type="domain" description="ABC transporter" evidence="5">
    <location>
        <begin position="20"/>
        <end position="250"/>
    </location>
</feature>
<dbReference type="HOGENOM" id="CLU_000604_1_2_7"/>
<sequence>MHLSHTVRRRRRCPGGPAMLTANKLSKSYGGAPALDALDLEVPAGEVFCLLGPNGAGKTTTLNLFLGFTRPSSGAAYVGAAHVEADPLGARRKIAYVPEQVRLYPHLSGCENLAYFLGLSQARAPSSAELSRLLTAAGLPEGAVHRPASGYSKGMRQKVVLALSQAKRAAALLLDEPTSGLDPGAVRELCSAIRRESDRGAAVLMVTHDLGAVASIARRIGVMKAGRLVEVTSATGVSEAEVIALYRRHFDPPGDAAPPLPSRSSAAAAPAPEVLS</sequence>
<dbReference type="InterPro" id="IPR003593">
    <property type="entry name" value="AAA+_ATPase"/>
</dbReference>
<evidence type="ECO:0000256" key="4">
    <source>
        <dbReference type="SAM" id="MobiDB-lite"/>
    </source>
</evidence>
<accession>A9G560</accession>
<reference evidence="6 7" key="1">
    <citation type="journal article" date="2007" name="Nat. Biotechnol.">
        <title>Complete genome sequence of the myxobacterium Sorangium cellulosum.</title>
        <authorList>
            <person name="Schneiker S."/>
            <person name="Perlova O."/>
            <person name="Kaiser O."/>
            <person name="Gerth K."/>
            <person name="Alici A."/>
            <person name="Altmeyer M.O."/>
            <person name="Bartels D."/>
            <person name="Bekel T."/>
            <person name="Beyer S."/>
            <person name="Bode E."/>
            <person name="Bode H.B."/>
            <person name="Bolten C.J."/>
            <person name="Choudhuri J.V."/>
            <person name="Doss S."/>
            <person name="Elnakady Y.A."/>
            <person name="Frank B."/>
            <person name="Gaigalat L."/>
            <person name="Goesmann A."/>
            <person name="Groeger C."/>
            <person name="Gross F."/>
            <person name="Jelsbak L."/>
            <person name="Jelsbak L."/>
            <person name="Kalinowski J."/>
            <person name="Kegler C."/>
            <person name="Knauber T."/>
            <person name="Konietzny S."/>
            <person name="Kopp M."/>
            <person name="Krause L."/>
            <person name="Krug D."/>
            <person name="Linke B."/>
            <person name="Mahmud T."/>
            <person name="Martinez-Arias R."/>
            <person name="McHardy A.C."/>
            <person name="Merai M."/>
            <person name="Meyer F."/>
            <person name="Mormann S."/>
            <person name="Munoz-Dorado J."/>
            <person name="Perez J."/>
            <person name="Pradella S."/>
            <person name="Rachid S."/>
            <person name="Raddatz G."/>
            <person name="Rosenau F."/>
            <person name="Rueckert C."/>
            <person name="Sasse F."/>
            <person name="Scharfe M."/>
            <person name="Schuster S.C."/>
            <person name="Suen G."/>
            <person name="Treuner-Lange A."/>
            <person name="Velicer G.J."/>
            <person name="Vorholter F.-J."/>
            <person name="Weissman K.J."/>
            <person name="Welch R.D."/>
            <person name="Wenzel S.C."/>
            <person name="Whitworth D.E."/>
            <person name="Wilhelm S."/>
            <person name="Wittmann C."/>
            <person name="Bloecker H."/>
            <person name="Puehler A."/>
            <person name="Mueller R."/>
        </authorList>
    </citation>
    <scope>NUCLEOTIDE SEQUENCE [LARGE SCALE GENOMIC DNA]</scope>
    <source>
        <strain evidence="7">So ce56</strain>
    </source>
</reference>
<evidence type="ECO:0000313" key="7">
    <source>
        <dbReference type="Proteomes" id="UP000002139"/>
    </source>
</evidence>
<dbReference type="AlphaFoldDB" id="A9G560"/>
<dbReference type="InterPro" id="IPR003439">
    <property type="entry name" value="ABC_transporter-like_ATP-bd"/>
</dbReference>
<dbReference type="PANTHER" id="PTHR42939">
    <property type="entry name" value="ABC TRANSPORTER ATP-BINDING PROTEIN ALBC-RELATED"/>
    <property type="match status" value="1"/>
</dbReference>
<organism evidence="6 7">
    <name type="scientific">Sorangium cellulosum (strain So ce56)</name>
    <name type="common">Polyangium cellulosum (strain So ce56)</name>
    <dbReference type="NCBI Taxonomy" id="448385"/>
    <lineage>
        <taxon>Bacteria</taxon>
        <taxon>Pseudomonadati</taxon>
        <taxon>Myxococcota</taxon>
        <taxon>Polyangia</taxon>
        <taxon>Polyangiales</taxon>
        <taxon>Polyangiaceae</taxon>
        <taxon>Sorangium</taxon>
    </lineage>
</organism>
<evidence type="ECO:0000256" key="2">
    <source>
        <dbReference type="ARBA" id="ARBA00022741"/>
    </source>
</evidence>
<dbReference type="Gene3D" id="3.40.50.300">
    <property type="entry name" value="P-loop containing nucleotide triphosphate hydrolases"/>
    <property type="match status" value="1"/>
</dbReference>
<dbReference type="SMART" id="SM00382">
    <property type="entry name" value="AAA"/>
    <property type="match status" value="1"/>
</dbReference>
<dbReference type="eggNOG" id="COG1131">
    <property type="taxonomic scope" value="Bacteria"/>
</dbReference>
<dbReference type="InterPro" id="IPR051782">
    <property type="entry name" value="ABC_Transporter_VariousFunc"/>
</dbReference>
<dbReference type="STRING" id="448385.sce8809"/>
<keyword evidence="2" id="KW-0547">Nucleotide-binding</keyword>
<proteinExistence type="predicted"/>
<dbReference type="PANTHER" id="PTHR42939:SF1">
    <property type="entry name" value="ABC TRANSPORTER ATP-BINDING PROTEIN ALBC-RELATED"/>
    <property type="match status" value="1"/>
</dbReference>
<evidence type="ECO:0000259" key="5">
    <source>
        <dbReference type="PROSITE" id="PS50893"/>
    </source>
</evidence>
<dbReference type="Proteomes" id="UP000002139">
    <property type="component" value="Chromosome"/>
</dbReference>